<dbReference type="EMBL" id="JAULSU010000002">
    <property type="protein sequence ID" value="KAK0626746.1"/>
    <property type="molecule type" value="Genomic_DNA"/>
</dbReference>
<keyword evidence="4" id="KW-0805">Transcription regulation</keyword>
<feature type="region of interest" description="Disordered" evidence="5">
    <location>
        <begin position="43"/>
        <end position="72"/>
    </location>
</feature>
<sequence length="208" mass="22305">MNPLEPSGGGPPIDIHTPFTPAERIQQLSQIDTDISSLLQHTSSALRSIANPPNSSNSDQTSPPFSTPTSDEAAAAALASFKEIQNNFISTLDRIDKHLKRNIYALEEAGVITLKATDGTAGGEGAGNAGESRETIASGPAGSGRAKEIVARLDPDGVGRYGGLDVGRLNMASSTVERDMERELWERALEQVVEERRETEGRVYKMEE</sequence>
<evidence type="ECO:0000313" key="6">
    <source>
        <dbReference type="EMBL" id="KAK0626746.1"/>
    </source>
</evidence>
<evidence type="ECO:0000256" key="3">
    <source>
        <dbReference type="ARBA" id="ARBA00023242"/>
    </source>
</evidence>
<dbReference type="AlphaFoldDB" id="A0AA39X3S6"/>
<protein>
    <recommendedName>
        <fullName evidence="4">Mediator of RNA polymerase II transcription subunit 11</fullName>
    </recommendedName>
    <alternativeName>
        <fullName evidence="4">Mediator complex subunit 11</fullName>
    </alternativeName>
</protein>
<dbReference type="GO" id="GO:0016592">
    <property type="term" value="C:mediator complex"/>
    <property type="evidence" value="ECO:0007669"/>
    <property type="project" value="InterPro"/>
</dbReference>
<organism evidence="6 7">
    <name type="scientific">Immersiella caudata</name>
    <dbReference type="NCBI Taxonomy" id="314043"/>
    <lineage>
        <taxon>Eukaryota</taxon>
        <taxon>Fungi</taxon>
        <taxon>Dikarya</taxon>
        <taxon>Ascomycota</taxon>
        <taxon>Pezizomycotina</taxon>
        <taxon>Sordariomycetes</taxon>
        <taxon>Sordariomycetidae</taxon>
        <taxon>Sordariales</taxon>
        <taxon>Lasiosphaeriaceae</taxon>
        <taxon>Immersiella</taxon>
    </lineage>
</organism>
<feature type="compositionally biased region" description="Polar residues" evidence="5">
    <location>
        <begin position="43"/>
        <end position="70"/>
    </location>
</feature>
<proteinExistence type="inferred from homology"/>
<evidence type="ECO:0000256" key="1">
    <source>
        <dbReference type="ARBA" id="ARBA00004123"/>
    </source>
</evidence>
<comment type="similarity">
    <text evidence="2 4">Belongs to the Mediator complex subunit 11 family.</text>
</comment>
<name>A0AA39X3S6_9PEZI</name>
<gene>
    <name evidence="4" type="primary">MED11</name>
    <name evidence="6" type="ORF">B0T14DRAFT_423474</name>
</gene>
<dbReference type="PANTHER" id="PTHR22890">
    <property type="entry name" value="MEDIATOR OF RNA POLYMERASE II TRANSCRIPTION SUBUNIT 11"/>
    <property type="match status" value="1"/>
</dbReference>
<keyword evidence="4" id="KW-0010">Activator</keyword>
<dbReference type="InterPro" id="IPR019404">
    <property type="entry name" value="Mediator_Med11"/>
</dbReference>
<dbReference type="GO" id="GO:0006357">
    <property type="term" value="P:regulation of transcription by RNA polymerase II"/>
    <property type="evidence" value="ECO:0007669"/>
    <property type="project" value="InterPro"/>
</dbReference>
<keyword evidence="7" id="KW-1185">Reference proteome</keyword>
<dbReference type="Pfam" id="PF10280">
    <property type="entry name" value="Med11"/>
    <property type="match status" value="1"/>
</dbReference>
<accession>A0AA39X3S6</accession>
<evidence type="ECO:0000256" key="4">
    <source>
        <dbReference type="RuleBase" id="RU364147"/>
    </source>
</evidence>
<feature type="region of interest" description="Disordered" evidence="5">
    <location>
        <begin position="121"/>
        <end position="143"/>
    </location>
</feature>
<comment type="function">
    <text evidence="4">Component of the Mediator complex, a coactivator involved in the regulated transcription of nearly all RNA polymerase II-dependent genes. Mediator functions as a bridge to convey information from gene-specific regulatory proteins to the basal RNA polymerase II transcription machinery. Mediator is recruited to promoters by direct interactions with regulatory proteins and serves as a scaffold for the assembly of a functional pre-initiation complex with RNA polymerase II and the general transcription factors.</text>
</comment>
<keyword evidence="4" id="KW-0804">Transcription</keyword>
<evidence type="ECO:0000256" key="2">
    <source>
        <dbReference type="ARBA" id="ARBA00008186"/>
    </source>
</evidence>
<reference evidence="6" key="1">
    <citation type="submission" date="2023-06" db="EMBL/GenBank/DDBJ databases">
        <title>Genome-scale phylogeny and comparative genomics of the fungal order Sordariales.</title>
        <authorList>
            <consortium name="Lawrence Berkeley National Laboratory"/>
            <person name="Hensen N."/>
            <person name="Bonometti L."/>
            <person name="Westerberg I."/>
            <person name="Brannstrom I.O."/>
            <person name="Guillou S."/>
            <person name="Cros-Aarteil S."/>
            <person name="Calhoun S."/>
            <person name="Haridas S."/>
            <person name="Kuo A."/>
            <person name="Mondo S."/>
            <person name="Pangilinan J."/>
            <person name="Riley R."/>
            <person name="Labutti K."/>
            <person name="Andreopoulos B."/>
            <person name="Lipzen A."/>
            <person name="Chen C."/>
            <person name="Yanf M."/>
            <person name="Daum C."/>
            <person name="Ng V."/>
            <person name="Clum A."/>
            <person name="Steindorff A."/>
            <person name="Ohm R."/>
            <person name="Martin F."/>
            <person name="Silar P."/>
            <person name="Natvig D."/>
            <person name="Lalanne C."/>
            <person name="Gautier V."/>
            <person name="Ament-Velasquez S.L."/>
            <person name="Kruys A."/>
            <person name="Hutchinson M.I."/>
            <person name="Powell A.J."/>
            <person name="Barry K."/>
            <person name="Miller A.N."/>
            <person name="Grigoriev I.V."/>
            <person name="Debuchy R."/>
            <person name="Gladieux P."/>
            <person name="Thoren M.H."/>
            <person name="Johannesson H."/>
        </authorList>
    </citation>
    <scope>NUCLEOTIDE SEQUENCE</scope>
    <source>
        <strain evidence="6">CBS 606.72</strain>
    </source>
</reference>
<comment type="caution">
    <text evidence="6">The sequence shown here is derived from an EMBL/GenBank/DDBJ whole genome shotgun (WGS) entry which is preliminary data.</text>
</comment>
<dbReference type="Gene3D" id="1.10.287.3490">
    <property type="match status" value="1"/>
</dbReference>
<comment type="subunit">
    <text evidence="4">Component of the Mediator complex.</text>
</comment>
<dbReference type="Proteomes" id="UP001175000">
    <property type="component" value="Unassembled WGS sequence"/>
</dbReference>
<evidence type="ECO:0000313" key="7">
    <source>
        <dbReference type="Proteomes" id="UP001175000"/>
    </source>
</evidence>
<comment type="subcellular location">
    <subcellularLocation>
        <location evidence="1 4">Nucleus</location>
    </subcellularLocation>
</comment>
<evidence type="ECO:0000256" key="5">
    <source>
        <dbReference type="SAM" id="MobiDB-lite"/>
    </source>
</evidence>
<dbReference type="GO" id="GO:0003712">
    <property type="term" value="F:transcription coregulator activity"/>
    <property type="evidence" value="ECO:0007669"/>
    <property type="project" value="InterPro"/>
</dbReference>
<keyword evidence="3 4" id="KW-0539">Nucleus</keyword>